<dbReference type="SUPFAM" id="SSF141694">
    <property type="entry name" value="AF2212/PG0164-like"/>
    <property type="match status" value="1"/>
</dbReference>
<dbReference type="Gene3D" id="4.10.1150.10">
    <property type="entry name" value="AF2212/PG0164-like"/>
    <property type="match status" value="1"/>
</dbReference>
<evidence type="ECO:0000313" key="1">
    <source>
        <dbReference type="EMBL" id="MBD2194214.1"/>
    </source>
</evidence>
<dbReference type="Proteomes" id="UP000658514">
    <property type="component" value="Unassembled WGS sequence"/>
</dbReference>
<organism evidence="1 2">
    <name type="scientific">Calothrix parietina FACHB-288</name>
    <dbReference type="NCBI Taxonomy" id="2692896"/>
    <lineage>
        <taxon>Bacteria</taxon>
        <taxon>Bacillati</taxon>
        <taxon>Cyanobacteriota</taxon>
        <taxon>Cyanophyceae</taxon>
        <taxon>Nostocales</taxon>
        <taxon>Calotrichaceae</taxon>
        <taxon>Calothrix</taxon>
    </lineage>
</organism>
<dbReference type="InterPro" id="IPR024069">
    <property type="entry name" value="AF2212-like_dom_sf"/>
</dbReference>
<dbReference type="EMBL" id="JACJQH010000002">
    <property type="protein sequence ID" value="MBD2194214.1"/>
    <property type="molecule type" value="Genomic_DNA"/>
</dbReference>
<protein>
    <submittedName>
        <fullName evidence="1">Antitoxin family protein</fullName>
    </submittedName>
</protein>
<proteinExistence type="predicted"/>
<reference evidence="1 2" key="1">
    <citation type="journal article" date="2020" name="ISME J.">
        <title>Comparative genomics reveals insights into cyanobacterial evolution and habitat adaptation.</title>
        <authorList>
            <person name="Chen M.Y."/>
            <person name="Teng W.K."/>
            <person name="Zhao L."/>
            <person name="Hu C.X."/>
            <person name="Zhou Y.K."/>
            <person name="Han B.P."/>
            <person name="Song L.R."/>
            <person name="Shu W.S."/>
        </authorList>
    </citation>
    <scope>NUCLEOTIDE SEQUENCE [LARGE SCALE GENOMIC DNA]</scope>
    <source>
        <strain evidence="1 2">FACHB-288</strain>
    </source>
</reference>
<keyword evidence="2" id="KW-1185">Reference proteome</keyword>
<evidence type="ECO:0000313" key="2">
    <source>
        <dbReference type="Proteomes" id="UP000658514"/>
    </source>
</evidence>
<comment type="caution">
    <text evidence="1">The sequence shown here is derived from an EMBL/GenBank/DDBJ whole genome shotgun (WGS) entry which is preliminary data.</text>
</comment>
<gene>
    <name evidence="1" type="ORF">H6G24_01730</name>
</gene>
<dbReference type="RefSeq" id="WP_190541622.1">
    <property type="nucleotide sequence ID" value="NZ_CAWPNO010000051.1"/>
</dbReference>
<name>A0ABR8A336_9CYAN</name>
<accession>A0ABR8A336</accession>
<sequence>MSQKITAVFDGKVFYPTEPLALPANTRVRLSIEVLPAQKQESVSFLATARSLHLSGPADWSSKIDKN</sequence>